<gene>
    <name evidence="13 22" type="primary">guaB</name>
    <name evidence="22" type="ordered locus">Spy49_1812c</name>
</gene>
<evidence type="ECO:0000256" key="3">
    <source>
        <dbReference type="ARBA" id="ARBA00011881"/>
    </source>
</evidence>
<dbReference type="InterPro" id="IPR013785">
    <property type="entry name" value="Aldolase_TIM"/>
</dbReference>
<comment type="similarity">
    <text evidence="2 13 19">Belongs to the IMPDH/GMPR family.</text>
</comment>
<feature type="binding site" evidence="13 15">
    <location>
        <position position="421"/>
    </location>
    <ligand>
        <name>IMP</name>
        <dbReference type="ChEBI" id="CHEBI:58053"/>
    </ligand>
</feature>
<feature type="active site" description="Thioimidate intermediate" evidence="13 14">
    <location>
        <position position="310"/>
    </location>
</feature>
<name>A0A0H3C114_STRPZ</name>
<dbReference type="GO" id="GO:0006183">
    <property type="term" value="P:GTP biosynthetic process"/>
    <property type="evidence" value="ECO:0007669"/>
    <property type="project" value="TreeGrafter"/>
</dbReference>
<evidence type="ECO:0000256" key="18">
    <source>
        <dbReference type="PROSITE-ProRule" id="PRU00703"/>
    </source>
</evidence>
<dbReference type="EMBL" id="CP000829">
    <property type="protein sequence ID" value="ACI62057.1"/>
    <property type="molecule type" value="Genomic_DNA"/>
</dbReference>
<evidence type="ECO:0000256" key="2">
    <source>
        <dbReference type="ARBA" id="ARBA00005502"/>
    </source>
</evidence>
<evidence type="ECO:0000256" key="10">
    <source>
        <dbReference type="ARBA" id="ARBA00023027"/>
    </source>
</evidence>
<dbReference type="FunFam" id="3.20.20.70:FF:000003">
    <property type="entry name" value="GMP reductase"/>
    <property type="match status" value="1"/>
</dbReference>
<feature type="domain" description="CBS" evidence="21">
    <location>
        <begin position="159"/>
        <end position="219"/>
    </location>
</feature>
<feature type="binding site" evidence="16">
    <location>
        <begin position="253"/>
        <end position="255"/>
    </location>
    <ligand>
        <name>NAD(+)</name>
        <dbReference type="ChEBI" id="CHEBI:57540"/>
    </ligand>
</feature>
<dbReference type="Pfam" id="PF00478">
    <property type="entry name" value="IMPDH"/>
    <property type="match status" value="1"/>
</dbReference>
<dbReference type="SMART" id="SM00116">
    <property type="entry name" value="CBS"/>
    <property type="match status" value="2"/>
</dbReference>
<comment type="cofactor">
    <cofactor evidence="1 13">
        <name>K(+)</name>
        <dbReference type="ChEBI" id="CHEBI:29103"/>
    </cofactor>
</comment>
<feature type="binding site" description="in other chain" evidence="13 17">
    <location>
        <position position="310"/>
    </location>
    <ligand>
        <name>K(+)</name>
        <dbReference type="ChEBI" id="CHEBI:29103"/>
        <note>ligand shared between two tetrameric partners</note>
    </ligand>
</feature>
<comment type="activity regulation">
    <text evidence="13">Mycophenolic acid (MPA) is a non-competitive inhibitor that prevents formation of the closed enzyme conformation by binding to the same site as the amobile flap. In contrast, mizoribine monophosphate (MZP) is a competitive inhibitor that induces the closed conformation. MPA is a potent inhibitor of mammalian IMPDHs but a poor inhibitor of the bacterial enzymes. MZP is a more potent inhibitor of bacterial IMPDH.</text>
</comment>
<organism evidence="22 23">
    <name type="scientific">Streptococcus pyogenes serotype M49 (strain NZ131)</name>
    <dbReference type="NCBI Taxonomy" id="471876"/>
    <lineage>
        <taxon>Bacteria</taxon>
        <taxon>Bacillati</taxon>
        <taxon>Bacillota</taxon>
        <taxon>Bacilli</taxon>
        <taxon>Lactobacillales</taxon>
        <taxon>Streptococcaceae</taxon>
        <taxon>Streptococcus</taxon>
    </lineage>
</organism>
<evidence type="ECO:0000256" key="7">
    <source>
        <dbReference type="ARBA" id="ARBA00022755"/>
    </source>
</evidence>
<sequence length="493" mass="52807">MSNWDTKFLKKGYTFDDVLLIPAESHVLPNEVDLKTKLADNLTLNIPIITAAMDTVTGSKMAIAIARAGGLGVIHKNMSITEQAEEVRKVKRSENGVIIDPFFLTPEHKVSEAEELMQRYRISGVPIVETLANRKLVGIITNRDMRFISDYNAPISEHMTSEHLVTAAVGTDLETAERILHEHRIEKLPLVDNSGRLSGLITIKDIEKVIEFPHAAKDEFGRLLVAAAVGVTSDTFERAEALFEAGADAIVIDTAHGHSAGVLRKIAEIRAHFPNRTLIAGNIATAEGARALYDAGVDVVKVGIGPGSICTTRVVAGVGVPQVTAIYDAAAVAREYGKTIIADGGIKYSGDIVKALAAGGNAVMLGSMFAGTDEAPGETEIYQGRKFKTYRGMGSIAAMKKGSSDRYFQGSVNEANKLVPEGIEGRVAYKGAASDIVFQMLGGIRSGMGYVGAGDIQELHENAQFVEMSGAGLIESHPHDVQITNEAPNYSVH</sequence>
<dbReference type="Pfam" id="PF00571">
    <property type="entry name" value="CBS"/>
    <property type="match status" value="2"/>
</dbReference>
<evidence type="ECO:0000256" key="15">
    <source>
        <dbReference type="PIRSR" id="PIRSR000130-2"/>
    </source>
</evidence>
<evidence type="ECO:0000256" key="6">
    <source>
        <dbReference type="ARBA" id="ARBA00022749"/>
    </source>
</evidence>
<dbReference type="SUPFAM" id="SSF54631">
    <property type="entry name" value="CBS-domain pair"/>
    <property type="match status" value="1"/>
</dbReference>
<dbReference type="PIRSF" id="PIRSF000130">
    <property type="entry name" value="IMPDH"/>
    <property type="match status" value="1"/>
</dbReference>
<feature type="binding site" evidence="13">
    <location>
        <position position="476"/>
    </location>
    <ligand>
        <name>K(+)</name>
        <dbReference type="ChEBI" id="CHEBI:29103"/>
        <note>ligand shared between two tetrameric partners</note>
    </ligand>
</feature>
<dbReference type="CDD" id="cd00381">
    <property type="entry name" value="IMPDH"/>
    <property type="match status" value="1"/>
</dbReference>
<evidence type="ECO:0000256" key="9">
    <source>
        <dbReference type="ARBA" id="ARBA00023002"/>
    </source>
</evidence>
<dbReference type="InterPro" id="IPR000644">
    <property type="entry name" value="CBS_dom"/>
</dbReference>
<feature type="binding site" evidence="13 15">
    <location>
        <position position="308"/>
    </location>
    <ligand>
        <name>IMP</name>
        <dbReference type="ChEBI" id="CHEBI:58053"/>
    </ligand>
</feature>
<feature type="binding site" evidence="13">
    <location>
        <position position="253"/>
    </location>
    <ligand>
        <name>NAD(+)</name>
        <dbReference type="ChEBI" id="CHEBI:57540"/>
    </ligand>
</feature>
<dbReference type="InterPro" id="IPR001093">
    <property type="entry name" value="IMP_DH_GMPRt"/>
</dbReference>
<evidence type="ECO:0000256" key="19">
    <source>
        <dbReference type="RuleBase" id="RU003927"/>
    </source>
</evidence>
<dbReference type="PROSITE" id="PS00487">
    <property type="entry name" value="IMP_DH_GMP_RED"/>
    <property type="match status" value="1"/>
</dbReference>
<dbReference type="InterPro" id="IPR046342">
    <property type="entry name" value="CBS_dom_sf"/>
</dbReference>
<evidence type="ECO:0000256" key="14">
    <source>
        <dbReference type="PIRSR" id="PIRSR000130-1"/>
    </source>
</evidence>
<keyword evidence="9 13" id="KW-0560">Oxidoreductase</keyword>
<evidence type="ECO:0000256" key="4">
    <source>
        <dbReference type="ARBA" id="ARBA00022723"/>
    </source>
</evidence>
<dbReference type="PANTHER" id="PTHR11911">
    <property type="entry name" value="INOSINE-5-MONOPHOSPHATE DEHYDROGENASE RELATED"/>
    <property type="match status" value="1"/>
</dbReference>
<protein>
    <recommendedName>
        <fullName evidence="13 20">Inosine-5'-monophosphate dehydrogenase</fullName>
        <shortName evidence="13">IMP dehydrogenase</shortName>
        <shortName evidence="13">IMPD</shortName>
        <shortName evidence="13">IMPDH</shortName>
        <ecNumber evidence="13 20">1.1.1.205</ecNumber>
    </recommendedName>
</protein>
<feature type="active site" description="Proton acceptor" evidence="13 14">
    <location>
        <position position="406"/>
    </location>
</feature>
<keyword evidence="10 13" id="KW-0520">NAD</keyword>
<evidence type="ECO:0000256" key="13">
    <source>
        <dbReference type="HAMAP-Rule" id="MF_01964"/>
    </source>
</evidence>
<keyword evidence="8 13" id="KW-0630">Potassium</keyword>
<accession>A0A0H3C114</accession>
<comment type="pathway">
    <text evidence="13 20">Purine metabolism; XMP biosynthesis via de novo pathway; XMP from IMP: step 1/1.</text>
</comment>
<keyword evidence="5" id="KW-0677">Repeat</keyword>
<evidence type="ECO:0000313" key="23">
    <source>
        <dbReference type="Proteomes" id="UP000001039"/>
    </source>
</evidence>
<dbReference type="KEGG" id="soz:Spy49_1812c"/>
<dbReference type="AlphaFoldDB" id="A0A0H3C114"/>
<dbReference type="GO" id="GO:0006177">
    <property type="term" value="P:GMP biosynthetic process"/>
    <property type="evidence" value="ECO:0007669"/>
    <property type="project" value="UniProtKB-UniRule"/>
</dbReference>
<comment type="function">
    <text evidence="13">Catalyzes the conversion of inosine 5'-phosphate (IMP) to xanthosine 5'-phosphate (XMP), the first committed and rate-limiting step in the de novo synthesis of guanine nucleotides, and therefore plays an important role in the regulation of cell growth.</text>
</comment>
<evidence type="ECO:0000256" key="8">
    <source>
        <dbReference type="ARBA" id="ARBA00022958"/>
    </source>
</evidence>
<reference evidence="22 23" key="1">
    <citation type="journal article" date="2008" name="J. Bacteriol.">
        <title>Genome sequence of a nephritogenic and highly transformable M49 strain of Streptococcus pyogenes.</title>
        <authorList>
            <person name="McShan W.M."/>
            <person name="Ferretti J.J."/>
            <person name="Karasawa T."/>
            <person name="Suvorov A.N."/>
            <person name="Lin S."/>
            <person name="Qin B."/>
            <person name="Jia H."/>
            <person name="Kenton S."/>
            <person name="Najar F."/>
            <person name="Wu H."/>
            <person name="Scott J."/>
            <person name="Roe B.A."/>
            <person name="Savic D.J."/>
        </authorList>
    </citation>
    <scope>NUCLEOTIDE SEQUENCE [LARGE SCALE GENOMIC DNA]</scope>
    <source>
        <strain evidence="22 23">NZ131</strain>
    </source>
</reference>
<evidence type="ECO:0000313" key="22">
    <source>
        <dbReference type="EMBL" id="ACI62057.1"/>
    </source>
</evidence>
<comment type="subunit">
    <text evidence="3 13">Homotetramer.</text>
</comment>
<dbReference type="PROSITE" id="PS51371">
    <property type="entry name" value="CBS"/>
    <property type="match status" value="2"/>
</dbReference>
<feature type="binding site" evidence="13 15">
    <location>
        <begin position="343"/>
        <end position="345"/>
    </location>
    <ligand>
        <name>IMP</name>
        <dbReference type="ChEBI" id="CHEBI:58053"/>
    </ligand>
</feature>
<dbReference type="NCBIfam" id="TIGR01302">
    <property type="entry name" value="IMP_dehydrog"/>
    <property type="match status" value="1"/>
</dbReference>
<feature type="binding site" evidence="13 15">
    <location>
        <begin position="390"/>
        <end position="394"/>
    </location>
    <ligand>
        <name>IMP</name>
        <dbReference type="ChEBI" id="CHEBI:58053"/>
    </ligand>
</feature>
<evidence type="ECO:0000256" key="5">
    <source>
        <dbReference type="ARBA" id="ARBA00022737"/>
    </source>
</evidence>
<evidence type="ECO:0000259" key="21">
    <source>
        <dbReference type="PROSITE" id="PS51371"/>
    </source>
</evidence>
<feature type="binding site" evidence="13 16">
    <location>
        <begin position="303"/>
        <end position="305"/>
    </location>
    <ligand>
        <name>NAD(+)</name>
        <dbReference type="ChEBI" id="CHEBI:57540"/>
    </ligand>
</feature>
<dbReference type="InterPro" id="IPR015875">
    <property type="entry name" value="IMP_DH/GMP_Rdtase_CS"/>
</dbReference>
<dbReference type="CDD" id="cd04601">
    <property type="entry name" value="CBS_pair_IMPDH"/>
    <property type="match status" value="1"/>
</dbReference>
<evidence type="ECO:0000256" key="1">
    <source>
        <dbReference type="ARBA" id="ARBA00001958"/>
    </source>
</evidence>
<proteinExistence type="inferred from homology"/>
<dbReference type="GO" id="GO:0003938">
    <property type="term" value="F:IMP dehydrogenase activity"/>
    <property type="evidence" value="ECO:0007669"/>
    <property type="project" value="UniProtKB-UniRule"/>
</dbReference>
<evidence type="ECO:0000256" key="20">
    <source>
        <dbReference type="RuleBase" id="RU003928"/>
    </source>
</evidence>
<feature type="binding site" evidence="13 15">
    <location>
        <begin position="366"/>
        <end position="367"/>
    </location>
    <ligand>
        <name>IMP</name>
        <dbReference type="ChEBI" id="CHEBI:58053"/>
    </ligand>
</feature>
<dbReference type="SMR" id="A0A0H3C114"/>
<evidence type="ECO:0000256" key="16">
    <source>
        <dbReference type="PIRSR" id="PIRSR000130-3"/>
    </source>
</evidence>
<evidence type="ECO:0000256" key="17">
    <source>
        <dbReference type="PIRSR" id="PIRSR000130-4"/>
    </source>
</evidence>
<feature type="binding site" description="in other chain" evidence="13 17">
    <location>
        <position position="305"/>
    </location>
    <ligand>
        <name>K(+)</name>
        <dbReference type="ChEBI" id="CHEBI:29103"/>
        <note>ligand shared between two tetrameric partners</note>
    </ligand>
</feature>
<dbReference type="SMART" id="SM01240">
    <property type="entry name" value="IMPDH"/>
    <property type="match status" value="1"/>
</dbReference>
<dbReference type="HOGENOM" id="CLU_022552_1_0_9"/>
<keyword evidence="6 13" id="KW-0332">GMP biosynthesis</keyword>
<dbReference type="InterPro" id="IPR005990">
    <property type="entry name" value="IMP_DH"/>
</dbReference>
<dbReference type="Gene3D" id="3.20.20.70">
    <property type="entry name" value="Aldolase class I"/>
    <property type="match status" value="1"/>
</dbReference>
<feature type="binding site" evidence="13">
    <location>
        <position position="477"/>
    </location>
    <ligand>
        <name>K(+)</name>
        <dbReference type="ChEBI" id="CHEBI:29103"/>
        <note>ligand shared between two tetrameric partners</note>
    </ligand>
</feature>
<dbReference type="Proteomes" id="UP000001039">
    <property type="component" value="Chromosome"/>
</dbReference>
<feature type="binding site" description="in other chain" evidence="13 17">
    <location>
        <position position="307"/>
    </location>
    <ligand>
        <name>K(+)</name>
        <dbReference type="ChEBI" id="CHEBI:29103"/>
        <note>ligand shared between two tetrameric partners</note>
    </ligand>
</feature>
<feature type="binding site" evidence="13">
    <location>
        <position position="475"/>
    </location>
    <ligand>
        <name>K(+)</name>
        <dbReference type="ChEBI" id="CHEBI:29103"/>
        <note>ligand shared between two tetrameric partners</note>
    </ligand>
</feature>
<dbReference type="PANTHER" id="PTHR11911:SF111">
    <property type="entry name" value="INOSINE-5'-MONOPHOSPHATE DEHYDROGENASE"/>
    <property type="match status" value="1"/>
</dbReference>
<comment type="catalytic activity">
    <reaction evidence="12 13 20">
        <text>IMP + NAD(+) + H2O = XMP + NADH + H(+)</text>
        <dbReference type="Rhea" id="RHEA:11708"/>
        <dbReference type="ChEBI" id="CHEBI:15377"/>
        <dbReference type="ChEBI" id="CHEBI:15378"/>
        <dbReference type="ChEBI" id="CHEBI:57464"/>
        <dbReference type="ChEBI" id="CHEBI:57540"/>
        <dbReference type="ChEBI" id="CHEBI:57945"/>
        <dbReference type="ChEBI" id="CHEBI:58053"/>
        <dbReference type="EC" id="1.1.1.205"/>
    </reaction>
</comment>
<evidence type="ECO:0000256" key="12">
    <source>
        <dbReference type="ARBA" id="ARBA00048028"/>
    </source>
</evidence>
<keyword evidence="4 13" id="KW-0479">Metal-binding</keyword>
<dbReference type="GO" id="GO:0000166">
    <property type="term" value="F:nucleotide binding"/>
    <property type="evidence" value="ECO:0007669"/>
    <property type="project" value="UniProtKB-UniRule"/>
</dbReference>
<dbReference type="HAMAP" id="MF_01964">
    <property type="entry name" value="IMPDH"/>
    <property type="match status" value="1"/>
</dbReference>
<dbReference type="GO" id="GO:0046872">
    <property type="term" value="F:metal ion binding"/>
    <property type="evidence" value="ECO:0007669"/>
    <property type="project" value="UniProtKB-UniRule"/>
</dbReference>
<feature type="domain" description="CBS" evidence="21">
    <location>
        <begin position="97"/>
        <end position="155"/>
    </location>
</feature>
<keyword evidence="7 13" id="KW-0658">Purine biosynthesis</keyword>
<keyword evidence="11 18" id="KW-0129">CBS domain</keyword>
<dbReference type="SUPFAM" id="SSF51412">
    <property type="entry name" value="Inosine monophosphate dehydrogenase (IMPDH)"/>
    <property type="match status" value="1"/>
</dbReference>
<dbReference type="EC" id="1.1.1.205" evidence="13 20"/>
<evidence type="ECO:0000256" key="11">
    <source>
        <dbReference type="ARBA" id="ARBA00023122"/>
    </source>
</evidence>
<dbReference type="UniPathway" id="UPA00601">
    <property type="reaction ID" value="UER00295"/>
</dbReference>
<comment type="caution">
    <text evidence="13">Lacks conserved residue(s) required for the propagation of feature annotation.</text>
</comment>